<gene>
    <name evidence="2" type="ORF">L201_002818</name>
</gene>
<proteinExistence type="predicted"/>
<dbReference type="RefSeq" id="XP_066074681.1">
    <property type="nucleotide sequence ID" value="XM_066218584.1"/>
</dbReference>
<keyword evidence="3" id="KW-1185">Reference proteome</keyword>
<sequence>MLSQGNRKGFEIFIQSEEGENRLKEYKVQHAKGKFPTSQCFVEVIPAPFSIHAIKHDDLNITESDWRCVYHIDGQYIAEYALLRESDSNCVDEIYEEEDGELYGRNLQFIPAKTTDEPKNIHAGSKNLDHIGNIQITIFRGVYKEVSVDLYDESKIETCTLDEKQGKMAYTVGATERHLVEVPEVPSFTWTPSKAKNVNFYRFIFKYRTHVELVKLGLKGKILLKHYFLFVTWTN</sequence>
<dbReference type="AlphaFoldDB" id="A0AAX4JSN7"/>
<dbReference type="GeneID" id="91093489"/>
<reference evidence="2 3" key="1">
    <citation type="submission" date="2024-01" db="EMBL/GenBank/DDBJ databases">
        <title>Comparative genomics of Cryptococcus and Kwoniella reveals pathogenesis evolution and contrasting modes of karyotype evolution via chromosome fusion or intercentromeric recombination.</title>
        <authorList>
            <person name="Coelho M.A."/>
            <person name="David-Palma M."/>
            <person name="Shea T."/>
            <person name="Bowers K."/>
            <person name="McGinley-Smith S."/>
            <person name="Mohammad A.W."/>
            <person name="Gnirke A."/>
            <person name="Yurkov A.M."/>
            <person name="Nowrousian M."/>
            <person name="Sun S."/>
            <person name="Cuomo C.A."/>
            <person name="Heitman J."/>
        </authorList>
    </citation>
    <scope>NUCLEOTIDE SEQUENCE [LARGE SCALE GENOMIC DNA]</scope>
    <source>
        <strain evidence="2 3">CBS 6074</strain>
    </source>
</reference>
<dbReference type="InterPro" id="IPR057678">
    <property type="entry name" value="DUF7918"/>
</dbReference>
<name>A0AAX4JSN7_9TREE</name>
<dbReference type="EMBL" id="CP144100">
    <property type="protein sequence ID" value="WWC87918.1"/>
    <property type="molecule type" value="Genomic_DNA"/>
</dbReference>
<protein>
    <recommendedName>
        <fullName evidence="1">DUF7918 domain-containing protein</fullName>
    </recommendedName>
</protein>
<evidence type="ECO:0000313" key="2">
    <source>
        <dbReference type="EMBL" id="WWC87918.1"/>
    </source>
</evidence>
<dbReference type="Proteomes" id="UP001355207">
    <property type="component" value="Chromosome 3"/>
</dbReference>
<feature type="domain" description="DUF7918" evidence="1">
    <location>
        <begin position="20"/>
        <end position="217"/>
    </location>
</feature>
<dbReference type="Pfam" id="PF25534">
    <property type="entry name" value="DUF7918"/>
    <property type="match status" value="1"/>
</dbReference>
<evidence type="ECO:0000259" key="1">
    <source>
        <dbReference type="Pfam" id="PF25534"/>
    </source>
</evidence>
<accession>A0AAX4JSN7</accession>
<organism evidence="2 3">
    <name type="scientific">Kwoniella dendrophila CBS 6074</name>
    <dbReference type="NCBI Taxonomy" id="1295534"/>
    <lineage>
        <taxon>Eukaryota</taxon>
        <taxon>Fungi</taxon>
        <taxon>Dikarya</taxon>
        <taxon>Basidiomycota</taxon>
        <taxon>Agaricomycotina</taxon>
        <taxon>Tremellomycetes</taxon>
        <taxon>Tremellales</taxon>
        <taxon>Cryptococcaceae</taxon>
        <taxon>Kwoniella</taxon>
    </lineage>
</organism>
<evidence type="ECO:0000313" key="3">
    <source>
        <dbReference type="Proteomes" id="UP001355207"/>
    </source>
</evidence>